<dbReference type="EMBL" id="BSYO01000010">
    <property type="protein sequence ID" value="GMH10725.1"/>
    <property type="molecule type" value="Genomic_DNA"/>
</dbReference>
<evidence type="ECO:0000256" key="2">
    <source>
        <dbReference type="ARBA" id="ARBA00022741"/>
    </source>
</evidence>
<proteinExistence type="predicted"/>
<sequence length="166" mass="19537">MDHEYVVTRGASRKGNVYNYEMIFFELVFEARAIQDNKNLIEWSQLYISLESRLHELVDPRLDDSFDYNQLQTVMSIVRWCTHNEGRARPCIKQVLRLLYEISDPLHDGFVEAVLYEEDEGDSRFKKKLFYGFWFSSCNLKDKVAVETRGVVSRYSACAVCRMPAR</sequence>
<dbReference type="GO" id="GO:0004674">
    <property type="term" value="F:protein serine/threonine kinase activity"/>
    <property type="evidence" value="ECO:0007669"/>
    <property type="project" value="UniProtKB-KW"/>
</dbReference>
<evidence type="ECO:0000313" key="4">
    <source>
        <dbReference type="EMBL" id="GMH10725.1"/>
    </source>
</evidence>
<evidence type="ECO:0000313" key="5">
    <source>
        <dbReference type="Proteomes" id="UP001279734"/>
    </source>
</evidence>
<keyword evidence="3" id="KW-0067">ATP-binding</keyword>
<organism evidence="4 5">
    <name type="scientific">Nepenthes gracilis</name>
    <name type="common">Slender pitcher plant</name>
    <dbReference type="NCBI Taxonomy" id="150966"/>
    <lineage>
        <taxon>Eukaryota</taxon>
        <taxon>Viridiplantae</taxon>
        <taxon>Streptophyta</taxon>
        <taxon>Embryophyta</taxon>
        <taxon>Tracheophyta</taxon>
        <taxon>Spermatophyta</taxon>
        <taxon>Magnoliopsida</taxon>
        <taxon>eudicotyledons</taxon>
        <taxon>Gunneridae</taxon>
        <taxon>Pentapetalae</taxon>
        <taxon>Caryophyllales</taxon>
        <taxon>Nepenthaceae</taxon>
        <taxon>Nepenthes</taxon>
    </lineage>
</organism>
<dbReference type="InterPro" id="IPR011009">
    <property type="entry name" value="Kinase-like_dom_sf"/>
</dbReference>
<keyword evidence="2" id="KW-0547">Nucleotide-binding</keyword>
<keyword evidence="1" id="KW-0418">Kinase</keyword>
<dbReference type="Gene3D" id="1.10.510.10">
    <property type="entry name" value="Transferase(Phosphotransferase) domain 1"/>
    <property type="match status" value="1"/>
</dbReference>
<dbReference type="GO" id="GO:0005524">
    <property type="term" value="F:ATP binding"/>
    <property type="evidence" value="ECO:0007669"/>
    <property type="project" value="UniProtKB-KW"/>
</dbReference>
<accession>A0AAD3XNG5</accession>
<evidence type="ECO:0000256" key="1">
    <source>
        <dbReference type="ARBA" id="ARBA00022527"/>
    </source>
</evidence>
<protein>
    <submittedName>
        <fullName evidence="4">Uncharacterized protein</fullName>
    </submittedName>
</protein>
<dbReference type="PANTHER" id="PTHR47989">
    <property type="entry name" value="OS01G0750732 PROTEIN"/>
    <property type="match status" value="1"/>
</dbReference>
<keyword evidence="1" id="KW-0723">Serine/threonine-protein kinase</keyword>
<name>A0AAD3XNG5_NEPGR</name>
<keyword evidence="5" id="KW-1185">Reference proteome</keyword>
<dbReference type="PANTHER" id="PTHR47989:SF36">
    <property type="entry name" value="PROTEIN KINASE DOMAIN-CONTAINING PROTEIN"/>
    <property type="match status" value="1"/>
</dbReference>
<reference evidence="4" key="1">
    <citation type="submission" date="2023-05" db="EMBL/GenBank/DDBJ databases">
        <title>Nepenthes gracilis genome sequencing.</title>
        <authorList>
            <person name="Fukushima K."/>
        </authorList>
    </citation>
    <scope>NUCLEOTIDE SEQUENCE</scope>
    <source>
        <strain evidence="4">SING2019-196</strain>
    </source>
</reference>
<dbReference type="AlphaFoldDB" id="A0AAD3XNG5"/>
<evidence type="ECO:0000256" key="3">
    <source>
        <dbReference type="ARBA" id="ARBA00022840"/>
    </source>
</evidence>
<dbReference type="Proteomes" id="UP001279734">
    <property type="component" value="Unassembled WGS sequence"/>
</dbReference>
<comment type="caution">
    <text evidence="4">The sequence shown here is derived from an EMBL/GenBank/DDBJ whole genome shotgun (WGS) entry which is preliminary data.</text>
</comment>
<dbReference type="SUPFAM" id="SSF56112">
    <property type="entry name" value="Protein kinase-like (PK-like)"/>
    <property type="match status" value="1"/>
</dbReference>
<keyword evidence="1" id="KW-0808">Transferase</keyword>
<gene>
    <name evidence="4" type="ORF">Nepgr_012566</name>
</gene>